<reference evidence="3 4" key="1">
    <citation type="journal article" date="2015" name="Genome Announc.">
        <title>Expanding the biotechnology potential of lactobacilli through comparative genomics of 213 strains and associated genera.</title>
        <authorList>
            <person name="Sun Z."/>
            <person name="Harris H.M."/>
            <person name="McCann A."/>
            <person name="Guo C."/>
            <person name="Argimon S."/>
            <person name="Zhang W."/>
            <person name="Yang X."/>
            <person name="Jeffery I.B."/>
            <person name="Cooney J.C."/>
            <person name="Kagawa T.F."/>
            <person name="Liu W."/>
            <person name="Song Y."/>
            <person name="Salvetti E."/>
            <person name="Wrobel A."/>
            <person name="Rasinkangas P."/>
            <person name="Parkhill J."/>
            <person name="Rea M.C."/>
            <person name="O'Sullivan O."/>
            <person name="Ritari J."/>
            <person name="Douillard F.P."/>
            <person name="Paul Ross R."/>
            <person name="Yang R."/>
            <person name="Briner A.E."/>
            <person name="Felis G.E."/>
            <person name="de Vos W.M."/>
            <person name="Barrangou R."/>
            <person name="Klaenhammer T.R."/>
            <person name="Caufield P.W."/>
            <person name="Cui Y."/>
            <person name="Zhang H."/>
            <person name="O'Toole P.W."/>
        </authorList>
    </citation>
    <scope>NUCLEOTIDE SEQUENCE [LARGE SCALE GENOMIC DNA]</scope>
    <source>
        <strain evidence="3 4">DSM 18001</strain>
    </source>
</reference>
<keyword evidence="4" id="KW-1185">Reference proteome</keyword>
<dbReference type="SUPFAM" id="SSF50129">
    <property type="entry name" value="GroES-like"/>
    <property type="match status" value="1"/>
</dbReference>
<dbReference type="SUPFAM" id="SSF51735">
    <property type="entry name" value="NAD(P)-binding Rossmann-fold domains"/>
    <property type="match status" value="1"/>
</dbReference>
<dbReference type="Proteomes" id="UP000051859">
    <property type="component" value="Unassembled WGS sequence"/>
</dbReference>
<dbReference type="EMBL" id="JQBX01000002">
    <property type="protein sequence ID" value="KRN95013.1"/>
    <property type="molecule type" value="Genomic_DNA"/>
</dbReference>
<dbReference type="InterPro" id="IPR051603">
    <property type="entry name" value="Zinc-ADH_QOR/CCCR"/>
</dbReference>
<dbReference type="InterPro" id="IPR013154">
    <property type="entry name" value="ADH-like_N"/>
</dbReference>
<evidence type="ECO:0000313" key="3">
    <source>
        <dbReference type="EMBL" id="KRN95013.1"/>
    </source>
</evidence>
<keyword evidence="1" id="KW-0521">NADP</keyword>
<dbReference type="PANTHER" id="PTHR44154:SF1">
    <property type="entry name" value="QUINONE OXIDOREDUCTASE"/>
    <property type="match status" value="1"/>
</dbReference>
<dbReference type="InterPro" id="IPR013149">
    <property type="entry name" value="ADH-like_C"/>
</dbReference>
<dbReference type="AlphaFoldDB" id="A0A0R2L501"/>
<dbReference type="Pfam" id="PF00107">
    <property type="entry name" value="ADH_zinc_N"/>
    <property type="match status" value="1"/>
</dbReference>
<dbReference type="STRING" id="331679.IV81_GL000803"/>
<evidence type="ECO:0000256" key="1">
    <source>
        <dbReference type="ARBA" id="ARBA00022857"/>
    </source>
</evidence>
<dbReference type="Pfam" id="PF08240">
    <property type="entry name" value="ADH_N"/>
    <property type="match status" value="1"/>
</dbReference>
<feature type="domain" description="Enoyl reductase (ER)" evidence="2">
    <location>
        <begin position="10"/>
        <end position="317"/>
    </location>
</feature>
<organism evidence="3 4">
    <name type="scientific">Pediococcus stilesii</name>
    <dbReference type="NCBI Taxonomy" id="331679"/>
    <lineage>
        <taxon>Bacteria</taxon>
        <taxon>Bacillati</taxon>
        <taxon>Bacillota</taxon>
        <taxon>Bacilli</taxon>
        <taxon>Lactobacillales</taxon>
        <taxon>Lactobacillaceae</taxon>
        <taxon>Pediococcus</taxon>
    </lineage>
</organism>
<dbReference type="Gene3D" id="3.40.50.720">
    <property type="entry name" value="NAD(P)-binding Rossmann-like Domain"/>
    <property type="match status" value="1"/>
</dbReference>
<dbReference type="GO" id="GO:0016491">
    <property type="term" value="F:oxidoreductase activity"/>
    <property type="evidence" value="ECO:0007669"/>
    <property type="project" value="InterPro"/>
</dbReference>
<dbReference type="Gene3D" id="3.90.180.10">
    <property type="entry name" value="Medium-chain alcohol dehydrogenases, catalytic domain"/>
    <property type="match status" value="1"/>
</dbReference>
<dbReference type="PATRIC" id="fig|331679.3.peg.809"/>
<dbReference type="SMART" id="SM00829">
    <property type="entry name" value="PKS_ER"/>
    <property type="match status" value="1"/>
</dbReference>
<gene>
    <name evidence="3" type="ORF">IV81_GL000803</name>
</gene>
<protein>
    <submittedName>
        <fullName evidence="3">Oxidoreductase</fullName>
    </submittedName>
</protein>
<dbReference type="InterPro" id="IPR036291">
    <property type="entry name" value="NAD(P)-bd_dom_sf"/>
</dbReference>
<evidence type="ECO:0000259" key="2">
    <source>
        <dbReference type="SMART" id="SM00829"/>
    </source>
</evidence>
<dbReference type="InterPro" id="IPR011032">
    <property type="entry name" value="GroES-like_sf"/>
</dbReference>
<dbReference type="PANTHER" id="PTHR44154">
    <property type="entry name" value="QUINONE OXIDOREDUCTASE"/>
    <property type="match status" value="1"/>
</dbReference>
<accession>A0A0R2L501</accession>
<evidence type="ECO:0000313" key="4">
    <source>
        <dbReference type="Proteomes" id="UP000051859"/>
    </source>
</evidence>
<dbReference type="RefSeq" id="WP_057801535.1">
    <property type="nucleotide sequence ID" value="NZ_JQBX01000002.1"/>
</dbReference>
<name>A0A0R2L501_9LACO</name>
<dbReference type="InterPro" id="IPR020843">
    <property type="entry name" value="ER"/>
</dbReference>
<comment type="caution">
    <text evidence="3">The sequence shown here is derived from an EMBL/GenBank/DDBJ whole genome shotgun (WGS) entry which is preliminary data.</text>
</comment>
<proteinExistence type="predicted"/>
<sequence>MKAAYIEHTGSINEIKIGDLPHPQVHTDEVLIRVEAVSANHVDTFVRSGSFKTNQSFPFIIGRDAVGTVIEIGSKVKEFQLGQRVWTNSMGYDGRQGTYAELISVPSNRLFHVPTRVNALQLVASVHSAATAAILLNDVFDTTPNRKILIKGAGGHVGQKIVELARLKNLEVFTTSRSSDFDQLTMLGASQTFDYHDPIEEIPEKFDYIIDTSGKVELQSNLDSLNQNGQLALITAPVSNQFQFKVREFYTNQKSIKGFVISHAGLPQLQSAAKVINHAFEKNRLLNDELLILPIEEAQLAHSMLENNENHRKRIVLTLKK</sequence>